<proteinExistence type="predicted"/>
<organism evidence="1 2">
    <name type="scientific">Armillaria ostoyae</name>
    <name type="common">Armillaria root rot fungus</name>
    <dbReference type="NCBI Taxonomy" id="47428"/>
    <lineage>
        <taxon>Eukaryota</taxon>
        <taxon>Fungi</taxon>
        <taxon>Dikarya</taxon>
        <taxon>Basidiomycota</taxon>
        <taxon>Agaricomycotina</taxon>
        <taxon>Agaricomycetes</taxon>
        <taxon>Agaricomycetidae</taxon>
        <taxon>Agaricales</taxon>
        <taxon>Marasmiineae</taxon>
        <taxon>Physalacriaceae</taxon>
        <taxon>Armillaria</taxon>
    </lineage>
</organism>
<gene>
    <name evidence="1" type="ORF">ARMOST_00252</name>
</gene>
<accession>A0A284QKN8</accession>
<dbReference type="AlphaFoldDB" id="A0A284QKN8"/>
<sequence>MENIAFFRLAEKWDSVGILLVPSHELNGNNRVLLTNDRQRIHRPQCTSHRLVPSVEIQASPVTNAHEPSASPASPLCSRRRLRVLATHIFGLGRTSYTQH</sequence>
<protein>
    <submittedName>
        <fullName evidence="1">Uncharacterized protein</fullName>
    </submittedName>
</protein>
<name>A0A284QKN8_ARMOS</name>
<keyword evidence="2" id="KW-1185">Reference proteome</keyword>
<evidence type="ECO:0000313" key="2">
    <source>
        <dbReference type="Proteomes" id="UP000219338"/>
    </source>
</evidence>
<evidence type="ECO:0000313" key="1">
    <source>
        <dbReference type="EMBL" id="SJK97003.1"/>
    </source>
</evidence>
<dbReference type="EMBL" id="FUEG01000001">
    <property type="protein sequence ID" value="SJK97003.1"/>
    <property type="molecule type" value="Genomic_DNA"/>
</dbReference>
<dbReference type="Proteomes" id="UP000219338">
    <property type="component" value="Unassembled WGS sequence"/>
</dbReference>
<reference evidence="2" key="1">
    <citation type="journal article" date="2017" name="Nat. Ecol. Evol.">
        <title>Genome expansion and lineage-specific genetic innovations in the forest pathogenic fungi Armillaria.</title>
        <authorList>
            <person name="Sipos G."/>
            <person name="Prasanna A.N."/>
            <person name="Walter M.C."/>
            <person name="O'Connor E."/>
            <person name="Balint B."/>
            <person name="Krizsan K."/>
            <person name="Kiss B."/>
            <person name="Hess J."/>
            <person name="Varga T."/>
            <person name="Slot J."/>
            <person name="Riley R."/>
            <person name="Boka B."/>
            <person name="Rigling D."/>
            <person name="Barry K."/>
            <person name="Lee J."/>
            <person name="Mihaltcheva S."/>
            <person name="LaButti K."/>
            <person name="Lipzen A."/>
            <person name="Waldron R."/>
            <person name="Moloney N.M."/>
            <person name="Sperisen C."/>
            <person name="Kredics L."/>
            <person name="Vagvoelgyi C."/>
            <person name="Patrignani A."/>
            <person name="Fitzpatrick D."/>
            <person name="Nagy I."/>
            <person name="Doyle S."/>
            <person name="Anderson J.B."/>
            <person name="Grigoriev I.V."/>
            <person name="Gueldener U."/>
            <person name="Muensterkoetter M."/>
            <person name="Nagy L.G."/>
        </authorList>
    </citation>
    <scope>NUCLEOTIDE SEQUENCE [LARGE SCALE GENOMIC DNA]</scope>
    <source>
        <strain evidence="2">C18/9</strain>
    </source>
</reference>